<dbReference type="GO" id="GO:0003723">
    <property type="term" value="F:RNA binding"/>
    <property type="evidence" value="ECO:0007669"/>
    <property type="project" value="InterPro"/>
</dbReference>
<comment type="caution">
    <text evidence="5">The sequence shown here is derived from an EMBL/GenBank/DDBJ whole genome shotgun (WGS) entry which is preliminary data.</text>
</comment>
<evidence type="ECO:0000313" key="6">
    <source>
        <dbReference type="Proteomes" id="UP000825729"/>
    </source>
</evidence>
<dbReference type="NCBIfam" id="TIGR00756">
    <property type="entry name" value="PPR"/>
    <property type="match status" value="4"/>
</dbReference>
<evidence type="ECO:0000256" key="2">
    <source>
        <dbReference type="ARBA" id="ARBA00061659"/>
    </source>
</evidence>
<dbReference type="PANTHER" id="PTHR24015">
    <property type="entry name" value="OS07G0578800 PROTEIN-RELATED"/>
    <property type="match status" value="1"/>
</dbReference>
<dbReference type="PROSITE" id="PS51375">
    <property type="entry name" value="PPR"/>
    <property type="match status" value="4"/>
</dbReference>
<dbReference type="Gene3D" id="1.25.40.10">
    <property type="entry name" value="Tetratricopeptide repeat domain"/>
    <property type="match status" value="5"/>
</dbReference>
<evidence type="ECO:0000313" key="5">
    <source>
        <dbReference type="EMBL" id="KAG9451785.1"/>
    </source>
</evidence>
<dbReference type="Proteomes" id="UP000825729">
    <property type="component" value="Unassembled WGS sequence"/>
</dbReference>
<name>A0AAV7ESE1_ARIFI</name>
<keyword evidence="4" id="KW-0812">Transmembrane</keyword>
<dbReference type="Pfam" id="PF01535">
    <property type="entry name" value="PPR"/>
    <property type="match status" value="7"/>
</dbReference>
<protein>
    <recommendedName>
        <fullName evidence="7">Pentatricopeptide repeat-containing protein</fullName>
    </recommendedName>
</protein>
<dbReference type="Pfam" id="PF13041">
    <property type="entry name" value="PPR_2"/>
    <property type="match status" value="2"/>
</dbReference>
<dbReference type="FunFam" id="1.25.40.10:FF:000073">
    <property type="entry name" value="Pentatricopeptide repeat-containing protein chloroplastic"/>
    <property type="match status" value="1"/>
</dbReference>
<evidence type="ECO:0000256" key="1">
    <source>
        <dbReference type="ARBA" id="ARBA00022737"/>
    </source>
</evidence>
<dbReference type="Pfam" id="PF20431">
    <property type="entry name" value="E_motif"/>
    <property type="match status" value="1"/>
</dbReference>
<dbReference type="PANTHER" id="PTHR24015:SF1951">
    <property type="entry name" value="OS06G0185700 PROTEIN"/>
    <property type="match status" value="1"/>
</dbReference>
<dbReference type="EMBL" id="JAINDJ010000003">
    <property type="protein sequence ID" value="KAG9451785.1"/>
    <property type="molecule type" value="Genomic_DNA"/>
</dbReference>
<feature type="repeat" description="PPR" evidence="3">
    <location>
        <begin position="309"/>
        <end position="343"/>
    </location>
</feature>
<feature type="repeat" description="PPR" evidence="3">
    <location>
        <begin position="410"/>
        <end position="444"/>
    </location>
</feature>
<dbReference type="AlphaFoldDB" id="A0AAV7ESE1"/>
<evidence type="ECO:0008006" key="7">
    <source>
        <dbReference type="Google" id="ProtNLM"/>
    </source>
</evidence>
<dbReference type="FunFam" id="1.25.40.10:FF:000309">
    <property type="entry name" value="Pentatricopeptide repeat-containing protein, chloroplastic"/>
    <property type="match status" value="2"/>
</dbReference>
<gene>
    <name evidence="5" type="ORF">H6P81_004689</name>
</gene>
<reference evidence="5 6" key="1">
    <citation type="submission" date="2021-07" db="EMBL/GenBank/DDBJ databases">
        <title>The Aristolochia fimbriata genome: insights into angiosperm evolution, floral development and chemical biosynthesis.</title>
        <authorList>
            <person name="Jiao Y."/>
        </authorList>
    </citation>
    <scope>NUCLEOTIDE SEQUENCE [LARGE SCALE GENOMIC DNA]</scope>
    <source>
        <strain evidence="5">IBCAS-2021</strain>
        <tissue evidence="5">Leaf</tissue>
    </source>
</reference>
<evidence type="ECO:0000256" key="4">
    <source>
        <dbReference type="SAM" id="Phobius"/>
    </source>
</evidence>
<evidence type="ECO:0000256" key="3">
    <source>
        <dbReference type="PROSITE-ProRule" id="PRU00708"/>
    </source>
</evidence>
<keyword evidence="4" id="KW-1133">Transmembrane helix</keyword>
<sequence length="730" mass="81442">MNLFLVSWRQMSIANLFRCSRCFGTVFGKPQQTLEANTGTVVFMSLNSWYSLLGFCDNPPSLRIMHAQLVVHGLVENLRIATKLVGLYGSFGDTRQARILFDRIENPDIYCHKVMLRWYYKNGFYPEVIGFYRCMRQCLTKQDSVIFSILLKATSELRDLNEGRQLHCQIVKMGNPDSFVSAGLLDMYAKCGTVEFARGVFNEIGEKDVVSWTSMIVGYVQNDGAEEGLVLFNEMGSSSVEPNEVTVGILLNACLKLDSLHQGKWFHCYIIKNGVSLTSSLGTALLDMYVKCGNIGDARSVFNELPTIDLVSWTAMIVGYTQRGHPSQAMELFVNKNWKTLVPNCVTIASVLSACSQLRNAKMGCVIHLIAIQLGLVEDVIVRNALVDMYSKCGMVGDANIIFSLNPSDHVVAWNSMIGGFAQNGYVIEALSWFHKLRTSLISPDAITLVNVLSACAHLGALQLCSFLHSYATKSGFLSNIYVGTALLNLYAKCGDVELGRQVFDEMYKKNTVTWSAMVGGYGMQGDSGDSLALFTEMLNENLQPNDIMFMNVLAACSHSGMVDEGLRYFNGMCQLYNVVPKMKHYVCMVDLLARAGRLDDALEFILKMPINANVSVWGAFLHGCRIHSRLEVGEVAVSKMLELYPESPGYYVLISNFYSSYGRWDQAARVRDLMKRKGLNKQPGCSSVEMDDVSYPHNNCRQLHSGSDVVSRILWCLLLVLWLLLVSKK</sequence>
<dbReference type="InterPro" id="IPR046960">
    <property type="entry name" value="PPR_At4g14850-like_plant"/>
</dbReference>
<feature type="transmembrane region" description="Helical" evidence="4">
    <location>
        <begin position="710"/>
        <end position="727"/>
    </location>
</feature>
<dbReference type="FunFam" id="1.25.40.10:FF:000212">
    <property type="entry name" value="Pentatricopeptide repeat-containing protein At2g03380, mitochondrial"/>
    <property type="match status" value="1"/>
</dbReference>
<proteinExistence type="inferred from homology"/>
<dbReference type="InterPro" id="IPR002885">
    <property type="entry name" value="PPR_rpt"/>
</dbReference>
<feature type="repeat" description="PPR" evidence="3">
    <location>
        <begin position="208"/>
        <end position="242"/>
    </location>
</feature>
<keyword evidence="6" id="KW-1185">Reference proteome</keyword>
<dbReference type="InterPro" id="IPR046848">
    <property type="entry name" value="E_motif"/>
</dbReference>
<keyword evidence="1" id="KW-0677">Repeat</keyword>
<dbReference type="SUPFAM" id="SSF81901">
    <property type="entry name" value="HCP-like"/>
    <property type="match status" value="1"/>
</dbReference>
<dbReference type="InterPro" id="IPR011990">
    <property type="entry name" value="TPR-like_helical_dom_sf"/>
</dbReference>
<feature type="repeat" description="PPR" evidence="3">
    <location>
        <begin position="511"/>
        <end position="545"/>
    </location>
</feature>
<comment type="similarity">
    <text evidence="2">Belongs to the PPR family. PCMP-E subfamily.</text>
</comment>
<dbReference type="GO" id="GO:0009451">
    <property type="term" value="P:RNA modification"/>
    <property type="evidence" value="ECO:0007669"/>
    <property type="project" value="InterPro"/>
</dbReference>
<organism evidence="5 6">
    <name type="scientific">Aristolochia fimbriata</name>
    <name type="common">White veined hardy Dutchman's pipe vine</name>
    <dbReference type="NCBI Taxonomy" id="158543"/>
    <lineage>
        <taxon>Eukaryota</taxon>
        <taxon>Viridiplantae</taxon>
        <taxon>Streptophyta</taxon>
        <taxon>Embryophyta</taxon>
        <taxon>Tracheophyta</taxon>
        <taxon>Spermatophyta</taxon>
        <taxon>Magnoliopsida</taxon>
        <taxon>Magnoliidae</taxon>
        <taxon>Piperales</taxon>
        <taxon>Aristolochiaceae</taxon>
        <taxon>Aristolochia</taxon>
    </lineage>
</organism>
<keyword evidence="4" id="KW-0472">Membrane</keyword>
<accession>A0AAV7ESE1</accession>